<name>A0A4Q7R895_9BURK</name>
<accession>A0A4Q7R895</accession>
<dbReference type="Proteomes" id="UP000291078">
    <property type="component" value="Unassembled WGS sequence"/>
</dbReference>
<organism evidence="2 3">
    <name type="scientific">Cupriavidus agavae</name>
    <dbReference type="NCBI Taxonomy" id="1001822"/>
    <lineage>
        <taxon>Bacteria</taxon>
        <taxon>Pseudomonadati</taxon>
        <taxon>Pseudomonadota</taxon>
        <taxon>Betaproteobacteria</taxon>
        <taxon>Burkholderiales</taxon>
        <taxon>Burkholderiaceae</taxon>
        <taxon>Cupriavidus</taxon>
    </lineage>
</organism>
<gene>
    <name evidence="2" type="ORF">EV147_5034</name>
</gene>
<evidence type="ECO:0000313" key="2">
    <source>
        <dbReference type="EMBL" id="RZT29073.1"/>
    </source>
</evidence>
<dbReference type="Pfam" id="PF18897">
    <property type="entry name" value="Gp3-like"/>
    <property type="match status" value="1"/>
</dbReference>
<proteinExistence type="predicted"/>
<evidence type="ECO:0000256" key="1">
    <source>
        <dbReference type="SAM" id="MobiDB-lite"/>
    </source>
</evidence>
<reference evidence="2 3" key="1">
    <citation type="journal article" date="2015" name="Stand. Genomic Sci.">
        <title>Genomic Encyclopedia of Bacterial and Archaeal Type Strains, Phase III: the genomes of soil and plant-associated and newly described type strains.</title>
        <authorList>
            <person name="Whitman W.B."/>
            <person name="Woyke T."/>
            <person name="Klenk H.P."/>
            <person name="Zhou Y."/>
            <person name="Lilburn T.G."/>
            <person name="Beck B.J."/>
            <person name="De Vos P."/>
            <person name="Vandamme P."/>
            <person name="Eisen J.A."/>
            <person name="Garrity G."/>
            <person name="Hugenholtz P."/>
            <person name="Kyrpides N.C."/>
        </authorList>
    </citation>
    <scope>NUCLEOTIDE SEQUENCE [LARGE SCALE GENOMIC DNA]</scope>
    <source>
        <strain evidence="2 3">ASC-9842</strain>
    </source>
</reference>
<dbReference type="InterPro" id="IPR043991">
    <property type="entry name" value="Gp3-like"/>
</dbReference>
<feature type="region of interest" description="Disordered" evidence="1">
    <location>
        <begin position="1"/>
        <end position="20"/>
    </location>
</feature>
<dbReference type="AlphaFoldDB" id="A0A4Q7R895"/>
<feature type="compositionally biased region" description="Basic and acidic residues" evidence="1">
    <location>
        <begin position="11"/>
        <end position="20"/>
    </location>
</feature>
<evidence type="ECO:0000313" key="3">
    <source>
        <dbReference type="Proteomes" id="UP000291078"/>
    </source>
</evidence>
<keyword evidence="3" id="KW-1185">Reference proteome</keyword>
<comment type="caution">
    <text evidence="2">The sequence shown here is derived from an EMBL/GenBank/DDBJ whole genome shotgun (WGS) entry which is preliminary data.</text>
</comment>
<sequence length="438" mass="48626">MHAPITYSEPGGRRSLLEERPMRPPIIGKIRPGIKVLTKAARDKPQAVKIHDAGLARGDSFERIETEITRATGIKTPLVPKNVPWFTCRASDFANPALAEDIVQRYGEDRNDGQGHRLWRFPVVFAFDDWLSNMPNQLVAWTKSGRQYFSEYGRDGRRYCKLYAPPVRDERANRAKRTWGGRTVILRQDNDIQDGLCDPQECPQYQGGHCNLSASFFFAIPHVSGLGLIEMPTTSIYVLQKAHAAMQTVAMARGRLVGAKFWMSKQELEISRIDDTGKPVRQMQWLITLDAEIDIAALLDGSDRHPPALEMAEQAVSMLEGGREVRLEHGSADDGTIGAPQTDTSEIGVIQSASSIPPSDTVGTEDLESEYLDLVKRLGLNSEDGTRQLKAFAAATFGRGWSKRDQDVRRLLAELRTALANPMAFREQVAAIAADVAT</sequence>
<dbReference type="RefSeq" id="WP_407923288.1">
    <property type="nucleotide sequence ID" value="NZ_SGXM01000013.1"/>
</dbReference>
<protein>
    <submittedName>
        <fullName evidence="2">Uncharacterized protein</fullName>
    </submittedName>
</protein>
<dbReference type="EMBL" id="SGXM01000013">
    <property type="protein sequence ID" value="RZT29073.1"/>
    <property type="molecule type" value="Genomic_DNA"/>
</dbReference>